<protein>
    <submittedName>
        <fullName evidence="2">Enduracididine biosynthesis enzyme MppR</fullName>
    </submittedName>
</protein>
<evidence type="ECO:0000313" key="3">
    <source>
        <dbReference type="Proteomes" id="UP000568380"/>
    </source>
</evidence>
<dbReference type="AlphaFoldDB" id="A0A7W8A6E7"/>
<dbReference type="GO" id="GO:0016829">
    <property type="term" value="F:lyase activity"/>
    <property type="evidence" value="ECO:0007669"/>
    <property type="project" value="InterPro"/>
</dbReference>
<dbReference type="Proteomes" id="UP000568380">
    <property type="component" value="Unassembled WGS sequence"/>
</dbReference>
<dbReference type="Pfam" id="PF06314">
    <property type="entry name" value="ADC"/>
    <property type="match status" value="1"/>
</dbReference>
<dbReference type="NCBIfam" id="TIGR04460">
    <property type="entry name" value="endura_MppR"/>
    <property type="match status" value="1"/>
</dbReference>
<sequence>MTLTGYSLPLSPSGSSSSLTSPPWYFSGEVVMVDYRVDPAAAARFLPPELELGPDPGAAAAVFAEWQWCSESGAELEDPAGSRFSEFLILLGCSFGGEPMARCPYAWVDQAVPLMRGWVQGMPKQFGSVHLTRPVQVGRAGPRMAAGGRFSASLAVRDHRVAEVAVTLAEPAEPPHLHAVPLVHNRHFPAWVPGEKPLHQLVASEVRDVEFGPVWRGSGAFRLLPGADEDLASLAPVEVGAGYAFSYAETLVSGRRLG</sequence>
<dbReference type="InterPro" id="IPR023375">
    <property type="entry name" value="ADC_dom_sf"/>
</dbReference>
<feature type="region of interest" description="Disordered" evidence="1">
    <location>
        <begin position="1"/>
        <end position="20"/>
    </location>
</feature>
<dbReference type="Gene3D" id="2.40.400.10">
    <property type="entry name" value="Acetoacetate decarboxylase-like"/>
    <property type="match status" value="1"/>
</dbReference>
<accession>A0A7W8A6E7</accession>
<dbReference type="SUPFAM" id="SSF160104">
    <property type="entry name" value="Acetoacetate decarboxylase-like"/>
    <property type="match status" value="1"/>
</dbReference>
<organism evidence="2 3">
    <name type="scientific">Nonomuraea endophytica</name>
    <dbReference type="NCBI Taxonomy" id="714136"/>
    <lineage>
        <taxon>Bacteria</taxon>
        <taxon>Bacillati</taxon>
        <taxon>Actinomycetota</taxon>
        <taxon>Actinomycetes</taxon>
        <taxon>Streptosporangiales</taxon>
        <taxon>Streptosporangiaceae</taxon>
        <taxon>Nonomuraea</taxon>
    </lineage>
</organism>
<dbReference type="EMBL" id="JACHIN010000008">
    <property type="protein sequence ID" value="MBB5080430.1"/>
    <property type="molecule type" value="Genomic_DNA"/>
</dbReference>
<reference evidence="2 3" key="1">
    <citation type="submission" date="2020-08" db="EMBL/GenBank/DDBJ databases">
        <title>Genomic Encyclopedia of Type Strains, Phase IV (KMG-IV): sequencing the most valuable type-strain genomes for metagenomic binning, comparative biology and taxonomic classification.</title>
        <authorList>
            <person name="Goeker M."/>
        </authorList>
    </citation>
    <scope>NUCLEOTIDE SEQUENCE [LARGE SCALE GENOMIC DNA]</scope>
    <source>
        <strain evidence="2 3">DSM 45385</strain>
    </source>
</reference>
<comment type="caution">
    <text evidence="2">The sequence shown here is derived from an EMBL/GenBank/DDBJ whole genome shotgun (WGS) entry which is preliminary data.</text>
</comment>
<dbReference type="InterPro" id="IPR031022">
    <property type="entry name" value="Endura_MppR"/>
</dbReference>
<gene>
    <name evidence="2" type="ORF">HNR40_005917</name>
</gene>
<evidence type="ECO:0000313" key="2">
    <source>
        <dbReference type="EMBL" id="MBB5080430.1"/>
    </source>
</evidence>
<name>A0A7W8A6E7_9ACTN</name>
<keyword evidence="3" id="KW-1185">Reference proteome</keyword>
<proteinExistence type="predicted"/>
<evidence type="ECO:0000256" key="1">
    <source>
        <dbReference type="SAM" id="MobiDB-lite"/>
    </source>
</evidence>
<dbReference type="InterPro" id="IPR010451">
    <property type="entry name" value="Acetoacetate_decarboxylase"/>
</dbReference>
<dbReference type="RefSeq" id="WP_184966911.1">
    <property type="nucleotide sequence ID" value="NZ_JACHIN010000008.1"/>
</dbReference>